<reference evidence="1 2" key="2">
    <citation type="journal article" date="2013" name="Plant Cell Physiol.">
        <title>Rice Annotation Project Database (RAP-DB): an integrative and interactive database for rice genomics.</title>
        <authorList>
            <person name="Sakai H."/>
            <person name="Lee S.S."/>
            <person name="Tanaka T."/>
            <person name="Numa H."/>
            <person name="Kim J."/>
            <person name="Kawahara Y."/>
            <person name="Wakimoto H."/>
            <person name="Yang C.C."/>
            <person name="Iwamoto M."/>
            <person name="Abe T."/>
            <person name="Yamada Y."/>
            <person name="Muto A."/>
            <person name="Inokuchi H."/>
            <person name="Ikemura T."/>
            <person name="Matsumoto T."/>
            <person name="Sasaki T."/>
            <person name="Itoh T."/>
        </authorList>
    </citation>
    <scope>NUCLEOTIDE SEQUENCE [LARGE SCALE GENOMIC DNA]</scope>
    <source>
        <strain evidence="2">cv. Nipponbare</strain>
    </source>
</reference>
<dbReference type="Proteomes" id="UP000059680">
    <property type="component" value="Chromosome 2"/>
</dbReference>
<dbReference type="EMBL" id="AP014958">
    <property type="protein sequence ID" value="BAS77596.1"/>
    <property type="molecule type" value="Genomic_DNA"/>
</dbReference>
<reference evidence="2" key="1">
    <citation type="journal article" date="2005" name="Nature">
        <title>The map-based sequence of the rice genome.</title>
        <authorList>
            <consortium name="International rice genome sequencing project (IRGSP)"/>
            <person name="Matsumoto T."/>
            <person name="Wu J."/>
            <person name="Kanamori H."/>
            <person name="Katayose Y."/>
            <person name="Fujisawa M."/>
            <person name="Namiki N."/>
            <person name="Mizuno H."/>
            <person name="Yamamoto K."/>
            <person name="Antonio B.A."/>
            <person name="Baba T."/>
            <person name="Sakata K."/>
            <person name="Nagamura Y."/>
            <person name="Aoki H."/>
            <person name="Arikawa K."/>
            <person name="Arita K."/>
            <person name="Bito T."/>
            <person name="Chiden Y."/>
            <person name="Fujitsuka N."/>
            <person name="Fukunaka R."/>
            <person name="Hamada M."/>
            <person name="Harada C."/>
            <person name="Hayashi A."/>
            <person name="Hijishita S."/>
            <person name="Honda M."/>
            <person name="Hosokawa S."/>
            <person name="Ichikawa Y."/>
            <person name="Idonuma A."/>
            <person name="Iijima M."/>
            <person name="Ikeda M."/>
            <person name="Ikeno M."/>
            <person name="Ito K."/>
            <person name="Ito S."/>
            <person name="Ito T."/>
            <person name="Ito Y."/>
            <person name="Ito Y."/>
            <person name="Iwabuchi A."/>
            <person name="Kamiya K."/>
            <person name="Karasawa W."/>
            <person name="Kurita K."/>
            <person name="Katagiri S."/>
            <person name="Kikuta A."/>
            <person name="Kobayashi H."/>
            <person name="Kobayashi N."/>
            <person name="Machita K."/>
            <person name="Maehara T."/>
            <person name="Masukawa M."/>
            <person name="Mizubayashi T."/>
            <person name="Mukai Y."/>
            <person name="Nagasaki H."/>
            <person name="Nagata Y."/>
            <person name="Naito S."/>
            <person name="Nakashima M."/>
            <person name="Nakama Y."/>
            <person name="Nakamichi Y."/>
            <person name="Nakamura M."/>
            <person name="Meguro A."/>
            <person name="Negishi M."/>
            <person name="Ohta I."/>
            <person name="Ohta T."/>
            <person name="Okamoto M."/>
            <person name="Ono N."/>
            <person name="Saji S."/>
            <person name="Sakaguchi M."/>
            <person name="Sakai K."/>
            <person name="Shibata M."/>
            <person name="Shimokawa T."/>
            <person name="Song J."/>
            <person name="Takazaki Y."/>
            <person name="Terasawa K."/>
            <person name="Tsugane M."/>
            <person name="Tsuji K."/>
            <person name="Ueda S."/>
            <person name="Waki K."/>
            <person name="Yamagata H."/>
            <person name="Yamamoto M."/>
            <person name="Yamamoto S."/>
            <person name="Yamane H."/>
            <person name="Yoshiki S."/>
            <person name="Yoshihara R."/>
            <person name="Yukawa K."/>
            <person name="Zhong H."/>
            <person name="Yano M."/>
            <person name="Yuan Q."/>
            <person name="Ouyang S."/>
            <person name="Liu J."/>
            <person name="Jones K.M."/>
            <person name="Gansberger K."/>
            <person name="Moffat K."/>
            <person name="Hill J."/>
            <person name="Bera J."/>
            <person name="Fadrosh D."/>
            <person name="Jin S."/>
            <person name="Johri S."/>
            <person name="Kim M."/>
            <person name="Overton L."/>
            <person name="Reardon M."/>
            <person name="Tsitrin T."/>
            <person name="Vuong H."/>
            <person name="Weaver B."/>
            <person name="Ciecko A."/>
            <person name="Tallon L."/>
            <person name="Jackson J."/>
            <person name="Pai G."/>
            <person name="Aken S.V."/>
            <person name="Utterback T."/>
            <person name="Reidmuller S."/>
            <person name="Feldblyum T."/>
            <person name="Hsiao J."/>
            <person name="Zismann V."/>
            <person name="Iobst S."/>
            <person name="de Vazeille A.R."/>
            <person name="Buell C.R."/>
            <person name="Ying K."/>
            <person name="Li Y."/>
            <person name="Lu T."/>
            <person name="Huang Y."/>
            <person name="Zhao Q."/>
            <person name="Feng Q."/>
            <person name="Zhang L."/>
            <person name="Zhu J."/>
            <person name="Weng Q."/>
            <person name="Mu J."/>
            <person name="Lu Y."/>
            <person name="Fan D."/>
            <person name="Liu Y."/>
            <person name="Guan J."/>
            <person name="Zhang Y."/>
            <person name="Yu S."/>
            <person name="Liu X."/>
            <person name="Zhang Y."/>
            <person name="Hong G."/>
            <person name="Han B."/>
            <person name="Choisne N."/>
            <person name="Demange N."/>
            <person name="Orjeda G."/>
            <person name="Samain S."/>
            <person name="Cattolico L."/>
            <person name="Pelletier E."/>
            <person name="Couloux A."/>
            <person name="Segurens B."/>
            <person name="Wincker P."/>
            <person name="D'Hont A."/>
            <person name="Scarpelli C."/>
            <person name="Weissenbach J."/>
            <person name="Salanoubat M."/>
            <person name="Quetier F."/>
            <person name="Yu Y."/>
            <person name="Kim H.R."/>
            <person name="Rambo T."/>
            <person name="Currie J."/>
            <person name="Collura K."/>
            <person name="Luo M."/>
            <person name="Yang T."/>
            <person name="Ammiraju J.S.S."/>
            <person name="Engler F."/>
            <person name="Soderlund C."/>
            <person name="Wing R.A."/>
            <person name="Palmer L.E."/>
            <person name="de la Bastide M."/>
            <person name="Spiegel L."/>
            <person name="Nascimento L."/>
            <person name="Zutavern T."/>
            <person name="O'Shaughnessy A."/>
            <person name="Dike S."/>
            <person name="Dedhia N."/>
            <person name="Preston R."/>
            <person name="Balija V."/>
            <person name="McCombie W.R."/>
            <person name="Chow T."/>
            <person name="Chen H."/>
            <person name="Chung M."/>
            <person name="Chen C."/>
            <person name="Shaw J."/>
            <person name="Wu H."/>
            <person name="Hsiao K."/>
            <person name="Chao Y."/>
            <person name="Chu M."/>
            <person name="Cheng C."/>
            <person name="Hour A."/>
            <person name="Lee P."/>
            <person name="Lin S."/>
            <person name="Lin Y."/>
            <person name="Liou J."/>
            <person name="Liu S."/>
            <person name="Hsing Y."/>
            <person name="Raghuvanshi S."/>
            <person name="Mohanty A."/>
            <person name="Bharti A.K."/>
            <person name="Gaur A."/>
            <person name="Gupta V."/>
            <person name="Kumar D."/>
            <person name="Ravi V."/>
            <person name="Vij S."/>
            <person name="Kapur A."/>
            <person name="Khurana P."/>
            <person name="Khurana P."/>
            <person name="Khurana J.P."/>
            <person name="Tyagi A.K."/>
            <person name="Gaikwad K."/>
            <person name="Singh A."/>
            <person name="Dalal V."/>
            <person name="Srivastava S."/>
            <person name="Dixit A."/>
            <person name="Pal A.K."/>
            <person name="Ghazi I.A."/>
            <person name="Yadav M."/>
            <person name="Pandit A."/>
            <person name="Bhargava A."/>
            <person name="Sureshbabu K."/>
            <person name="Batra K."/>
            <person name="Sharma T.R."/>
            <person name="Mohapatra T."/>
            <person name="Singh N.K."/>
            <person name="Messing J."/>
            <person name="Nelson A.B."/>
            <person name="Fuks G."/>
            <person name="Kavchok S."/>
            <person name="Keizer G."/>
            <person name="Linton E."/>
            <person name="Llaca V."/>
            <person name="Song R."/>
            <person name="Tanyolac B."/>
            <person name="Young S."/>
            <person name="Ho-Il K."/>
            <person name="Hahn J.H."/>
            <person name="Sangsakoo G."/>
            <person name="Vanavichit A."/>
            <person name="de Mattos Luiz.A.T."/>
            <person name="Zimmer P.D."/>
            <person name="Malone G."/>
            <person name="Dellagostin O."/>
            <person name="de Oliveira A.C."/>
            <person name="Bevan M."/>
            <person name="Bancroft I."/>
            <person name="Minx P."/>
            <person name="Cordum H."/>
            <person name="Wilson R."/>
            <person name="Cheng Z."/>
            <person name="Jin W."/>
            <person name="Jiang J."/>
            <person name="Leong S.A."/>
            <person name="Iwama H."/>
            <person name="Gojobori T."/>
            <person name="Itoh T."/>
            <person name="Niimura Y."/>
            <person name="Fujii Y."/>
            <person name="Habara T."/>
            <person name="Sakai H."/>
            <person name="Sato Y."/>
            <person name="Wilson G."/>
            <person name="Kumar K."/>
            <person name="McCouch S."/>
            <person name="Juretic N."/>
            <person name="Hoen D."/>
            <person name="Wright S."/>
            <person name="Bruskiewich R."/>
            <person name="Bureau T."/>
            <person name="Miyao A."/>
            <person name="Hirochika H."/>
            <person name="Nishikawa T."/>
            <person name="Kadowaki K."/>
            <person name="Sugiura M."/>
            <person name="Burr B."/>
            <person name="Sasaki T."/>
        </authorList>
    </citation>
    <scope>NUCLEOTIDE SEQUENCE [LARGE SCALE GENOMIC DNA]</scope>
    <source>
        <strain evidence="2">cv. Nipponbare</strain>
    </source>
</reference>
<dbReference type="Gramene" id="Os02t0211100-01">
    <property type="protein sequence ID" value="Os02t0211100-01"/>
    <property type="gene ID" value="Os02g0211100"/>
</dbReference>
<protein>
    <submittedName>
        <fullName evidence="1">Os02g0211100 protein</fullName>
    </submittedName>
</protein>
<name>A0A0P0VGA3_ORYSJ</name>
<accession>A0A0P0VGA3</accession>
<sequence length="50" mass="5720">ESGKALKPSFYIFWLFSSFFRILDCLGQLLAEAAFRKSCSWDKLSQTGPK</sequence>
<dbReference type="AlphaFoldDB" id="A0A0P0VGA3"/>
<keyword evidence="2" id="KW-1185">Reference proteome</keyword>
<organism evidence="1 2">
    <name type="scientific">Oryza sativa subsp. japonica</name>
    <name type="common">Rice</name>
    <dbReference type="NCBI Taxonomy" id="39947"/>
    <lineage>
        <taxon>Eukaryota</taxon>
        <taxon>Viridiplantae</taxon>
        <taxon>Streptophyta</taxon>
        <taxon>Embryophyta</taxon>
        <taxon>Tracheophyta</taxon>
        <taxon>Spermatophyta</taxon>
        <taxon>Magnoliopsida</taxon>
        <taxon>Liliopsida</taxon>
        <taxon>Poales</taxon>
        <taxon>Poaceae</taxon>
        <taxon>BOP clade</taxon>
        <taxon>Oryzoideae</taxon>
        <taxon>Oryzeae</taxon>
        <taxon>Oryzinae</taxon>
        <taxon>Oryza</taxon>
        <taxon>Oryza sativa</taxon>
    </lineage>
</organism>
<feature type="non-terminal residue" evidence="1">
    <location>
        <position position="1"/>
    </location>
</feature>
<proteinExistence type="predicted"/>
<dbReference type="InParanoid" id="A0A0P0VGA3"/>
<gene>
    <name evidence="1" type="ordered locus">Os02g0211100</name>
    <name evidence="1" type="ORF">OSNPB_020211100</name>
</gene>
<dbReference type="PaxDb" id="39947-A0A0P0VGA3"/>
<evidence type="ECO:0000313" key="1">
    <source>
        <dbReference type="EMBL" id="BAS77596.1"/>
    </source>
</evidence>
<reference evidence="1 2" key="3">
    <citation type="journal article" date="2013" name="Rice">
        <title>Improvement of the Oryza sativa Nipponbare reference genome using next generation sequence and optical map data.</title>
        <authorList>
            <person name="Kawahara Y."/>
            <person name="de la Bastide M."/>
            <person name="Hamilton J.P."/>
            <person name="Kanamori H."/>
            <person name="McCombie W.R."/>
            <person name="Ouyang S."/>
            <person name="Schwartz D.C."/>
            <person name="Tanaka T."/>
            <person name="Wu J."/>
            <person name="Zhou S."/>
            <person name="Childs K.L."/>
            <person name="Davidson R.M."/>
            <person name="Lin H."/>
            <person name="Quesada-Ocampo L."/>
            <person name="Vaillancourt B."/>
            <person name="Sakai H."/>
            <person name="Lee S.S."/>
            <person name="Kim J."/>
            <person name="Numa H."/>
            <person name="Itoh T."/>
            <person name="Buell C.R."/>
            <person name="Matsumoto T."/>
        </authorList>
    </citation>
    <scope>NUCLEOTIDE SEQUENCE [LARGE SCALE GENOMIC DNA]</scope>
    <source>
        <strain evidence="2">cv. Nipponbare</strain>
    </source>
</reference>
<evidence type="ECO:0000313" key="2">
    <source>
        <dbReference type="Proteomes" id="UP000059680"/>
    </source>
</evidence>
<dbReference type="Gramene" id="Os02t0211100-02">
    <property type="protein sequence ID" value="Os02t0211100-02"/>
    <property type="gene ID" value="Os02g0211100"/>
</dbReference>